<dbReference type="InterPro" id="IPR000836">
    <property type="entry name" value="PRTase_dom"/>
</dbReference>
<comment type="caution">
    <text evidence="2">The sequence shown here is derived from an EMBL/GenBank/DDBJ whole genome shotgun (WGS) entry which is preliminary data.</text>
</comment>
<keyword evidence="3" id="KW-1185">Reference proteome</keyword>
<dbReference type="AlphaFoldDB" id="A0A839ALW2"/>
<dbReference type="GO" id="GO:0016757">
    <property type="term" value="F:glycosyltransferase activity"/>
    <property type="evidence" value="ECO:0007669"/>
    <property type="project" value="UniProtKB-KW"/>
</dbReference>
<proteinExistence type="predicted"/>
<dbReference type="RefSeq" id="WP_182168241.1">
    <property type="nucleotide sequence ID" value="NZ_JACFXV010000067.1"/>
</dbReference>
<keyword evidence="2" id="KW-0328">Glycosyltransferase</keyword>
<organism evidence="2 3">
    <name type="scientific">Stappia albiluteola</name>
    <dbReference type="NCBI Taxonomy" id="2758565"/>
    <lineage>
        <taxon>Bacteria</taxon>
        <taxon>Pseudomonadati</taxon>
        <taxon>Pseudomonadota</taxon>
        <taxon>Alphaproteobacteria</taxon>
        <taxon>Hyphomicrobiales</taxon>
        <taxon>Stappiaceae</taxon>
        <taxon>Stappia</taxon>
    </lineage>
</organism>
<accession>A0A839ALW2</accession>
<keyword evidence="2" id="KW-0808">Transferase</keyword>
<reference evidence="2 3" key="1">
    <citation type="submission" date="2020-07" db="EMBL/GenBank/DDBJ databases">
        <title>Stappia sp., F7233, whole genome shotgun sequencing project.</title>
        <authorList>
            <person name="Jiang S."/>
            <person name="Liu Z.W."/>
            <person name="Du Z.J."/>
        </authorList>
    </citation>
    <scope>NUCLEOTIDE SEQUENCE [LARGE SCALE GENOMIC DNA]</scope>
    <source>
        <strain evidence="2 3">F7233</strain>
    </source>
</reference>
<evidence type="ECO:0000313" key="3">
    <source>
        <dbReference type="Proteomes" id="UP000541109"/>
    </source>
</evidence>
<dbReference type="CDD" id="cd06223">
    <property type="entry name" value="PRTases_typeI"/>
    <property type="match status" value="1"/>
</dbReference>
<gene>
    <name evidence="2" type="ORF">H2509_19995</name>
</gene>
<dbReference type="Gene3D" id="3.40.50.2020">
    <property type="match status" value="1"/>
</dbReference>
<dbReference type="Pfam" id="PF00156">
    <property type="entry name" value="Pribosyltran"/>
    <property type="match status" value="1"/>
</dbReference>
<dbReference type="Gene3D" id="3.30.1310.20">
    <property type="entry name" value="PRTase-like"/>
    <property type="match status" value="1"/>
</dbReference>
<dbReference type="EMBL" id="JACFXV010000067">
    <property type="protein sequence ID" value="MBA5779419.1"/>
    <property type="molecule type" value="Genomic_DNA"/>
</dbReference>
<name>A0A839ALW2_9HYPH</name>
<protein>
    <submittedName>
        <fullName evidence="2">Phosphoribosyltransferase</fullName>
    </submittedName>
</protein>
<sequence length="219" mass="24276">MPFLDRAEAGRRLGQALQEYAREDVVVLALPRGGVPVAAEVARKLKARLDLLIVRKIGVPWQPELAMGAIVDAEEPIVVRNDDILRHEFIREEQFAATCKSELAEIARRRQAYCGDRPPVPVRGRVAILVDDGIATGATVKAAIRGLRLRQPQRIVLAVPVAPMEAIEDLRSEVDEIVCLETPAAFEAISRSYRDFPQLADVEVTDILARFNRLPGRSD</sequence>
<evidence type="ECO:0000313" key="2">
    <source>
        <dbReference type="EMBL" id="MBA5779419.1"/>
    </source>
</evidence>
<dbReference type="Proteomes" id="UP000541109">
    <property type="component" value="Unassembled WGS sequence"/>
</dbReference>
<feature type="domain" description="Phosphoribosyltransferase" evidence="1">
    <location>
        <begin position="11"/>
        <end position="181"/>
    </location>
</feature>
<dbReference type="SUPFAM" id="SSF53271">
    <property type="entry name" value="PRTase-like"/>
    <property type="match status" value="1"/>
</dbReference>
<evidence type="ECO:0000259" key="1">
    <source>
        <dbReference type="Pfam" id="PF00156"/>
    </source>
</evidence>
<dbReference type="InterPro" id="IPR029057">
    <property type="entry name" value="PRTase-like"/>
</dbReference>